<accession>A0A0F7RYV2</accession>
<gene>
    <name evidence="3" type="primary">SSCI28960.1</name>
</gene>
<dbReference type="InterPro" id="IPR015158">
    <property type="entry name" value="Bud22_dom"/>
</dbReference>
<evidence type="ECO:0000313" key="3">
    <source>
        <dbReference type="EMBL" id="CDR99792.1"/>
    </source>
</evidence>
<feature type="compositionally biased region" description="Low complexity" evidence="1">
    <location>
        <begin position="16"/>
        <end position="32"/>
    </location>
</feature>
<protein>
    <recommendedName>
        <fullName evidence="2">Bud22 domain-containing protein</fullName>
    </recommendedName>
</protein>
<dbReference type="Proteomes" id="UP000242770">
    <property type="component" value="Unassembled WGS sequence"/>
</dbReference>
<dbReference type="Pfam" id="PF09073">
    <property type="entry name" value="BUD22"/>
    <property type="match status" value="1"/>
</dbReference>
<feature type="compositionally biased region" description="Acidic residues" evidence="1">
    <location>
        <begin position="59"/>
        <end position="74"/>
    </location>
</feature>
<evidence type="ECO:0000256" key="1">
    <source>
        <dbReference type="SAM" id="MobiDB-lite"/>
    </source>
</evidence>
<keyword evidence="4" id="KW-1185">Reference proteome</keyword>
<sequence>MGSKSTSRRKVPSPSPEASESSSSEASSSRSAMEVEEATTMDNSDQEQASDINTNLESNEFDDGGDSDFEGDDDTPQRPKIDATKAKTKLHHVAKTLRATAKKTKTFEVQKLVKKLKGLQKKASFVDQAASAEKELLALKSIDTALLAGRALVTKMVKAKLLPRPSELENADGEEYLYLQMVKDEELLGVVVLSDPVAADGDKALERAKAKITSSKVLADQVGKRGGGCQG</sequence>
<feature type="compositionally biased region" description="Polar residues" evidence="1">
    <location>
        <begin position="40"/>
        <end position="56"/>
    </location>
</feature>
<name>A0A0F7RYV2_9BASI</name>
<evidence type="ECO:0000313" key="4">
    <source>
        <dbReference type="Proteomes" id="UP000242770"/>
    </source>
</evidence>
<proteinExistence type="predicted"/>
<dbReference type="AlphaFoldDB" id="A0A0F7RYV2"/>
<dbReference type="STRING" id="49012.A0A0F7RYV2"/>
<reference evidence="4" key="1">
    <citation type="submission" date="2014-06" db="EMBL/GenBank/DDBJ databases">
        <authorList>
            <person name="Berkman P.J."/>
        </authorList>
    </citation>
    <scope>NUCLEOTIDE SEQUENCE [LARGE SCALE GENOMIC DNA]</scope>
</reference>
<dbReference type="EMBL" id="CCFA01001565">
    <property type="protein sequence ID" value="CDR99792.1"/>
    <property type="molecule type" value="Genomic_DNA"/>
</dbReference>
<feature type="compositionally biased region" description="Basic residues" evidence="1">
    <location>
        <begin position="1"/>
        <end position="11"/>
    </location>
</feature>
<feature type="domain" description="Bud22" evidence="2">
    <location>
        <begin position="90"/>
        <end position="223"/>
    </location>
</feature>
<evidence type="ECO:0000259" key="2">
    <source>
        <dbReference type="Pfam" id="PF09073"/>
    </source>
</evidence>
<feature type="region of interest" description="Disordered" evidence="1">
    <location>
        <begin position="1"/>
        <end position="83"/>
    </location>
</feature>
<organism evidence="3 4">
    <name type="scientific">Sporisorium scitamineum</name>
    <dbReference type="NCBI Taxonomy" id="49012"/>
    <lineage>
        <taxon>Eukaryota</taxon>
        <taxon>Fungi</taxon>
        <taxon>Dikarya</taxon>
        <taxon>Basidiomycota</taxon>
        <taxon>Ustilaginomycotina</taxon>
        <taxon>Ustilaginomycetes</taxon>
        <taxon>Ustilaginales</taxon>
        <taxon>Ustilaginaceae</taxon>
        <taxon>Sporisorium</taxon>
    </lineage>
</organism>